<evidence type="ECO:0000313" key="2">
    <source>
        <dbReference type="Proteomes" id="UP000637632"/>
    </source>
</evidence>
<gene>
    <name evidence="1" type="ORF">H8K26_09565</name>
</gene>
<protein>
    <submittedName>
        <fullName evidence="1">Uncharacterized protein</fullName>
    </submittedName>
</protein>
<dbReference type="EMBL" id="JACOFT010000003">
    <property type="protein sequence ID" value="MBC3811688.1"/>
    <property type="molecule type" value="Genomic_DNA"/>
</dbReference>
<reference evidence="1 2" key="1">
    <citation type="submission" date="2020-08" db="EMBL/GenBank/DDBJ databases">
        <title>Novel species isolated from subtropical streams in China.</title>
        <authorList>
            <person name="Lu H."/>
        </authorList>
    </citation>
    <scope>NUCLEOTIDE SEQUENCE [LARGE SCALE GENOMIC DNA]</scope>
    <source>
        <strain evidence="1 2">CCTCC AB 2015119</strain>
    </source>
</reference>
<dbReference type="RefSeq" id="WP_186882930.1">
    <property type="nucleotide sequence ID" value="NZ_JACOFT010000003.1"/>
</dbReference>
<organism evidence="1 2">
    <name type="scientific">Undibacterium aquatile</name>
    <dbReference type="NCBI Taxonomy" id="1537398"/>
    <lineage>
        <taxon>Bacteria</taxon>
        <taxon>Pseudomonadati</taxon>
        <taxon>Pseudomonadota</taxon>
        <taxon>Betaproteobacteria</taxon>
        <taxon>Burkholderiales</taxon>
        <taxon>Oxalobacteraceae</taxon>
        <taxon>Undibacterium</taxon>
    </lineage>
</organism>
<accession>A0ABR6XG27</accession>
<name>A0ABR6XG27_9BURK</name>
<dbReference type="Proteomes" id="UP000637632">
    <property type="component" value="Unassembled WGS sequence"/>
</dbReference>
<comment type="caution">
    <text evidence="1">The sequence shown here is derived from an EMBL/GenBank/DDBJ whole genome shotgun (WGS) entry which is preliminary data.</text>
</comment>
<sequence>MKLRTKRRALNYSRLYNHQLATVLEAAYEDFRVSFAKDGESLSESLDSLQKLGASYRHFRKFALRFSFAR</sequence>
<keyword evidence="2" id="KW-1185">Reference proteome</keyword>
<evidence type="ECO:0000313" key="1">
    <source>
        <dbReference type="EMBL" id="MBC3811688.1"/>
    </source>
</evidence>
<proteinExistence type="predicted"/>